<evidence type="ECO:0000256" key="2">
    <source>
        <dbReference type="ARBA" id="ARBA00009084"/>
    </source>
</evidence>
<dbReference type="Pfam" id="PF00206">
    <property type="entry name" value="Lyase_1"/>
    <property type="match status" value="1"/>
</dbReference>
<evidence type="ECO:0000259" key="6">
    <source>
        <dbReference type="Pfam" id="PF00206"/>
    </source>
</evidence>
<evidence type="ECO:0000256" key="1">
    <source>
        <dbReference type="ARBA" id="ARBA00005596"/>
    </source>
</evidence>
<dbReference type="STRING" id="1434072.SAMN05216210_1878"/>
<comment type="miscellaneous">
    <text evidence="5">There are 2 substrate-binding sites: the catalytic A site, and the non-catalytic B site that may play a role in the transfer of substrate or product between the active site and the solvent. Alternatively, the B site may bind allosteric effectors.</text>
</comment>
<dbReference type="Gene3D" id="1.20.200.10">
    <property type="entry name" value="Fumarase/aspartase (Central domain)"/>
    <property type="match status" value="1"/>
</dbReference>
<protein>
    <recommendedName>
        <fullName evidence="5">Fumarate hydratase class II</fullName>
        <shortName evidence="5">Fumarase C</shortName>
        <ecNumber evidence="5">4.2.1.2</ecNumber>
    </recommendedName>
    <alternativeName>
        <fullName evidence="5">Aerobic fumarase</fullName>
    </alternativeName>
    <alternativeName>
        <fullName evidence="5">Iron-independent fumarase</fullName>
    </alternativeName>
</protein>
<dbReference type="InterPro" id="IPR008948">
    <property type="entry name" value="L-Aspartase-like"/>
</dbReference>
<keyword evidence="5" id="KW-0963">Cytoplasm</keyword>
<proteinExistence type="inferred from homology"/>
<keyword evidence="5" id="KW-0816">Tricarboxylic acid cycle</keyword>
<evidence type="ECO:0000256" key="3">
    <source>
        <dbReference type="ARBA" id="ARBA00011881"/>
    </source>
</evidence>
<dbReference type="InterPro" id="IPR020557">
    <property type="entry name" value="Fumarate_lyase_CS"/>
</dbReference>
<feature type="domain" description="Fumarate lyase N-terminal" evidence="6">
    <location>
        <begin position="11"/>
        <end position="341"/>
    </location>
</feature>
<keyword evidence="9" id="KW-1185">Reference proteome</keyword>
<organism evidence="8 9">
    <name type="scientific">Halopseudomonas salegens</name>
    <dbReference type="NCBI Taxonomy" id="1434072"/>
    <lineage>
        <taxon>Bacteria</taxon>
        <taxon>Pseudomonadati</taxon>
        <taxon>Pseudomonadota</taxon>
        <taxon>Gammaproteobacteria</taxon>
        <taxon>Pseudomonadales</taxon>
        <taxon>Pseudomonadaceae</taxon>
        <taxon>Halopseudomonas</taxon>
    </lineage>
</organism>
<evidence type="ECO:0000256" key="5">
    <source>
        <dbReference type="HAMAP-Rule" id="MF_00743"/>
    </source>
</evidence>
<dbReference type="PANTHER" id="PTHR11444:SF1">
    <property type="entry name" value="FUMARATE HYDRATASE, MITOCHONDRIAL"/>
    <property type="match status" value="1"/>
</dbReference>
<dbReference type="Proteomes" id="UP000243924">
    <property type="component" value="Chromosome I"/>
</dbReference>
<sequence length="461" mass="49358">MSTRSETDSMGSIEVAKDAYWGAQTQRSLQFFAIGEERIPLAVIYALAQIKKAAARCNSQAGNLQPELAILIEQACDEIIAGEHDRQFPLSVWQTGSGTQSNMNANEVIANRANELAGHALGGKQPVHPNDHVNRGQSSNDTFPSAMHLAALTETDQHLLPALHGLRDCLADIADHYQKQIKIGRTHMMDATPLTFGQEMSAFVSQLDLGIEAIEQALPSVCAIAQGGTAVGTGLNAPRGFAQAIADCLAEQTGLPITSADNKFAALAGHEPLVRLHAACKQIAVTLMKLANDLRLLGSGPRAGLGEVRLPANEPGSSIMPGKVNPTQCEALSMLACQIMGNDSSLSMAAAQGHLQLNVFKPLVIYNLLQSIRLLTDGSNSFRQNCLLGLEVDADKMREHLDNSLMLVTALNPLIGYDKAAEIAKKAWQEGSSLKQAAMALGYLNEAEFDQHVQARNMLGD</sequence>
<dbReference type="InterPro" id="IPR022761">
    <property type="entry name" value="Fumarate_lyase_N"/>
</dbReference>
<dbReference type="UniPathway" id="UPA00223">
    <property type="reaction ID" value="UER01007"/>
</dbReference>
<dbReference type="GO" id="GO:0006106">
    <property type="term" value="P:fumarate metabolic process"/>
    <property type="evidence" value="ECO:0007669"/>
    <property type="project" value="InterPro"/>
</dbReference>
<dbReference type="RefSeq" id="WP_092386274.1">
    <property type="nucleotide sequence ID" value="NZ_LT629787.1"/>
</dbReference>
<dbReference type="PANTHER" id="PTHR11444">
    <property type="entry name" value="ASPARTATEAMMONIA/ARGININOSUCCINATE/ADENYLOSUCCINATE LYASE"/>
    <property type="match status" value="1"/>
</dbReference>
<dbReference type="GO" id="GO:0006108">
    <property type="term" value="P:malate metabolic process"/>
    <property type="evidence" value="ECO:0007669"/>
    <property type="project" value="TreeGrafter"/>
</dbReference>
<dbReference type="EMBL" id="LT629787">
    <property type="protein sequence ID" value="SDU12068.1"/>
    <property type="molecule type" value="Genomic_DNA"/>
</dbReference>
<accession>A0A1H2FYE2</accession>
<feature type="binding site" evidence="5">
    <location>
        <position position="186"/>
    </location>
    <ligand>
        <name>substrate</name>
    </ligand>
</feature>
<dbReference type="OrthoDB" id="9802809at2"/>
<comment type="similarity">
    <text evidence="1">Belongs to the class-II fumarase/aspartase family. Aspartase subfamily.</text>
</comment>
<reference evidence="9" key="1">
    <citation type="submission" date="2016-10" db="EMBL/GenBank/DDBJ databases">
        <authorList>
            <person name="Varghese N."/>
            <person name="Submissions S."/>
        </authorList>
    </citation>
    <scope>NUCLEOTIDE SEQUENCE [LARGE SCALE GENOMIC DNA]</scope>
    <source>
        <strain evidence="9">CECT 8338</strain>
    </source>
</reference>
<feature type="site" description="Important for catalytic activity" evidence="5">
    <location>
        <position position="330"/>
    </location>
</feature>
<evidence type="ECO:0000259" key="7">
    <source>
        <dbReference type="Pfam" id="PF10415"/>
    </source>
</evidence>
<dbReference type="GO" id="GO:0005737">
    <property type="term" value="C:cytoplasm"/>
    <property type="evidence" value="ECO:0007669"/>
    <property type="project" value="UniProtKB-SubCell"/>
</dbReference>
<comment type="subunit">
    <text evidence="3 5">Homotetramer.</text>
</comment>
<dbReference type="Gene3D" id="1.10.275.10">
    <property type="entry name" value="Fumarase/aspartase (N-terminal domain)"/>
    <property type="match status" value="1"/>
</dbReference>
<comment type="function">
    <text evidence="5">Involved in the TCA cycle. Catalyzes the stereospecific interconversion of fumarate to L-malate.</text>
</comment>
<dbReference type="FunFam" id="1.20.200.10:FF:000001">
    <property type="entry name" value="Fumarate hydratase, mitochondrial"/>
    <property type="match status" value="1"/>
</dbReference>
<evidence type="ECO:0000313" key="8">
    <source>
        <dbReference type="EMBL" id="SDU12068.1"/>
    </source>
</evidence>
<dbReference type="AlphaFoldDB" id="A0A1H2FYE2"/>
<feature type="binding site" evidence="5">
    <location>
        <position position="318"/>
    </location>
    <ligand>
        <name>substrate</name>
    </ligand>
</feature>
<dbReference type="CDD" id="cd01362">
    <property type="entry name" value="Fumarase_classII"/>
    <property type="match status" value="1"/>
</dbReference>
<feature type="binding site" evidence="5">
    <location>
        <begin position="138"/>
        <end position="140"/>
    </location>
    <ligand>
        <name>substrate</name>
    </ligand>
</feature>
<comment type="similarity">
    <text evidence="2 5">Belongs to the class-II fumarase/aspartase family. Fumarase subfamily.</text>
</comment>
<dbReference type="FunFam" id="1.10.275.10:FF:000001">
    <property type="entry name" value="Fumarate hydratase, mitochondrial"/>
    <property type="match status" value="1"/>
</dbReference>
<feature type="binding site" evidence="5">
    <location>
        <begin position="97"/>
        <end position="99"/>
    </location>
    <ligand>
        <name>substrate</name>
    </ligand>
</feature>
<dbReference type="Pfam" id="PF10415">
    <property type="entry name" value="FumaraseC_C"/>
    <property type="match status" value="1"/>
</dbReference>
<dbReference type="PRINTS" id="PR00149">
    <property type="entry name" value="FUMRATELYASE"/>
</dbReference>
<dbReference type="NCBIfam" id="TIGR00979">
    <property type="entry name" value="fumC_II"/>
    <property type="match status" value="1"/>
</dbReference>
<feature type="active site" description="Proton donor/acceptor" evidence="5">
    <location>
        <position position="187"/>
    </location>
</feature>
<feature type="active site" evidence="5">
    <location>
        <position position="317"/>
    </location>
</feature>
<evidence type="ECO:0000256" key="4">
    <source>
        <dbReference type="ARBA" id="ARBA00023239"/>
    </source>
</evidence>
<dbReference type="InterPro" id="IPR024083">
    <property type="entry name" value="Fumarase/histidase_N"/>
</dbReference>
<keyword evidence="4 5" id="KW-0456">Lyase</keyword>
<dbReference type="GO" id="GO:0006099">
    <property type="term" value="P:tricarboxylic acid cycle"/>
    <property type="evidence" value="ECO:0007669"/>
    <property type="project" value="UniProtKB-UniRule"/>
</dbReference>
<dbReference type="InterPro" id="IPR000362">
    <property type="entry name" value="Fumarate_lyase_fam"/>
</dbReference>
<name>A0A1H2FYE2_9GAMM</name>
<dbReference type="InterPro" id="IPR018951">
    <property type="entry name" value="Fumarase_C_C"/>
</dbReference>
<dbReference type="PRINTS" id="PR00145">
    <property type="entry name" value="ARGSUCLYASE"/>
</dbReference>
<dbReference type="HAMAP" id="MF_00743">
    <property type="entry name" value="FumaraseC"/>
    <property type="match status" value="1"/>
</dbReference>
<dbReference type="Gene3D" id="1.10.40.30">
    <property type="entry name" value="Fumarase/aspartase (C-terminal domain)"/>
    <property type="match status" value="1"/>
</dbReference>
<evidence type="ECO:0000313" key="9">
    <source>
        <dbReference type="Proteomes" id="UP000243924"/>
    </source>
</evidence>
<dbReference type="SUPFAM" id="SSF48557">
    <property type="entry name" value="L-aspartase-like"/>
    <property type="match status" value="1"/>
</dbReference>
<comment type="pathway">
    <text evidence="5">Carbohydrate metabolism; tricarboxylic acid cycle; (S)-malate from fumarate: step 1/1.</text>
</comment>
<dbReference type="GO" id="GO:0004333">
    <property type="term" value="F:fumarate hydratase activity"/>
    <property type="evidence" value="ECO:0007669"/>
    <property type="project" value="UniProtKB-UniRule"/>
</dbReference>
<comment type="catalytic activity">
    <reaction evidence="5">
        <text>(S)-malate = fumarate + H2O</text>
        <dbReference type="Rhea" id="RHEA:12460"/>
        <dbReference type="ChEBI" id="CHEBI:15377"/>
        <dbReference type="ChEBI" id="CHEBI:15589"/>
        <dbReference type="ChEBI" id="CHEBI:29806"/>
        <dbReference type="EC" id="4.2.1.2"/>
    </reaction>
</comment>
<feature type="binding site" description="in site B" evidence="5">
    <location>
        <begin position="128"/>
        <end position="131"/>
    </location>
    <ligand>
        <name>substrate</name>
    </ligand>
</feature>
<comment type="subcellular location">
    <subcellularLocation>
        <location evidence="5">Cytoplasm</location>
    </subcellularLocation>
</comment>
<feature type="binding site" evidence="5">
    <location>
        <begin position="323"/>
        <end position="325"/>
    </location>
    <ligand>
        <name>substrate</name>
    </ligand>
</feature>
<dbReference type="InterPro" id="IPR005677">
    <property type="entry name" value="Fum_hydII"/>
</dbReference>
<dbReference type="NCBIfam" id="NF008909">
    <property type="entry name" value="PRK12273.1"/>
    <property type="match status" value="1"/>
</dbReference>
<dbReference type="FunFam" id="1.10.40.30:FF:000002">
    <property type="entry name" value="Fumarate hydratase class II"/>
    <property type="match status" value="1"/>
</dbReference>
<dbReference type="EC" id="4.2.1.2" evidence="5"/>
<feature type="domain" description="Fumarase C C-terminal" evidence="7">
    <location>
        <begin position="407"/>
        <end position="459"/>
    </location>
</feature>
<dbReference type="PROSITE" id="PS00163">
    <property type="entry name" value="FUMARATE_LYASES"/>
    <property type="match status" value="1"/>
</dbReference>
<gene>
    <name evidence="5" type="primary">fumC</name>
    <name evidence="8" type="ORF">SAMN05216210_1878</name>
</gene>